<dbReference type="EMBL" id="CP017558">
    <property type="protein sequence ID" value="AOW07301.1"/>
    <property type="molecule type" value="Genomic_DNA"/>
</dbReference>
<dbReference type="PROSITE" id="PS50181">
    <property type="entry name" value="FBOX"/>
    <property type="match status" value="1"/>
</dbReference>
<dbReference type="GeneID" id="2907843"/>
<dbReference type="VEuPathDB" id="FungiDB:YALI0_F17160g"/>
<dbReference type="VEuPathDB" id="FungiDB:YALI1_F22915g"/>
<dbReference type="InterPro" id="IPR001810">
    <property type="entry name" value="F-box_dom"/>
</dbReference>
<evidence type="ECO:0000313" key="2">
    <source>
        <dbReference type="EMBL" id="AOW07301.1"/>
    </source>
</evidence>
<organism evidence="2 3">
    <name type="scientific">Yarrowia lipolytica</name>
    <name type="common">Candida lipolytica</name>
    <dbReference type="NCBI Taxonomy" id="4952"/>
    <lineage>
        <taxon>Eukaryota</taxon>
        <taxon>Fungi</taxon>
        <taxon>Dikarya</taxon>
        <taxon>Ascomycota</taxon>
        <taxon>Saccharomycotina</taxon>
        <taxon>Dipodascomycetes</taxon>
        <taxon>Dipodascales</taxon>
        <taxon>Dipodascales incertae sedis</taxon>
        <taxon>Yarrowia</taxon>
    </lineage>
</organism>
<dbReference type="SUPFAM" id="SSF81383">
    <property type="entry name" value="F-box domain"/>
    <property type="match status" value="1"/>
</dbReference>
<gene>
    <name evidence="2" type="ORF">YALI1_F22915g</name>
</gene>
<evidence type="ECO:0000313" key="3">
    <source>
        <dbReference type="Proteomes" id="UP000182444"/>
    </source>
</evidence>
<dbReference type="KEGG" id="yli:2907843"/>
<dbReference type="Pfam" id="PF12937">
    <property type="entry name" value="F-box-like"/>
    <property type="match status" value="1"/>
</dbReference>
<feature type="domain" description="F-box" evidence="1">
    <location>
        <begin position="1"/>
        <end position="41"/>
    </location>
</feature>
<dbReference type="RefSeq" id="XP_505523.3">
    <property type="nucleotide sequence ID" value="XM_505523.3"/>
</dbReference>
<reference evidence="2 3" key="1">
    <citation type="journal article" date="2016" name="PLoS ONE">
        <title>Sequence Assembly of Yarrowia lipolytica Strain W29/CLIB89 Shows Transposable Element Diversity.</title>
        <authorList>
            <person name="Magnan C."/>
            <person name="Yu J."/>
            <person name="Chang I."/>
            <person name="Jahn E."/>
            <person name="Kanomata Y."/>
            <person name="Wu J."/>
            <person name="Zeller M."/>
            <person name="Oakes M."/>
            <person name="Baldi P."/>
            <person name="Sandmeyer S."/>
        </authorList>
    </citation>
    <scope>NUCLEOTIDE SEQUENCE [LARGE SCALE GENOMIC DNA]</scope>
    <source>
        <strain evidence="3">CLIB89(W29)</strain>
    </source>
</reference>
<name>A0A1D8NNT9_YARLL</name>
<evidence type="ECO:0000259" key="1">
    <source>
        <dbReference type="PROSITE" id="PS50181"/>
    </source>
</evidence>
<dbReference type="InterPro" id="IPR036047">
    <property type="entry name" value="F-box-like_dom_sf"/>
</dbReference>
<dbReference type="AlphaFoldDB" id="A0A1D8NNT9"/>
<proteinExistence type="predicted"/>
<protein>
    <recommendedName>
        <fullName evidence="1">F-box domain-containing protein</fullName>
    </recommendedName>
</protein>
<accession>A0A1D8NNT9</accession>
<sequence>MLPSEILDHICCYLDLEALVSLTQTSRELLELIFETTYRDVLLRYCPFYDLDYSQWDSWKASALHFSKVDTRPFELSLKNPIHINTPLPDDFQCFCRGADLKSEIVYEDSGVFIENKFVNLSQSHRKVPPSPILMYIDSAPFGLVHEINYGEESMKVVGDFHRSICTSQIMAAVSTYGDQLGLLMKDLTEKMEDPEEAPLYFARLHGRGPFRLQAVGKRVILVVTGHKGELFSSIFSAPGGFTNLVYTKPLRKLPAGMLFYDGHVYDVFMSLSKKPVVQSTRSNSSTPEEWKLNRYHKVEQDERHTQYALIYNQHGVVSALVDLKEHKIQNLMDTPNAPQSFGTWSIPTQAFGTERHLIFIGISKGAVRIHKYSETYLADRYRGQNHRSMPIGLDVFHPAEEDSTDVLTYSKLNSFVDRFAGLNIPSWPGE</sequence>
<dbReference type="CDD" id="cd09917">
    <property type="entry name" value="F-box_SF"/>
    <property type="match status" value="1"/>
</dbReference>
<dbReference type="Proteomes" id="UP000182444">
    <property type="component" value="Chromosome 1F"/>
</dbReference>